<protein>
    <recommendedName>
        <fullName evidence="5">Amine oxidase</fullName>
        <ecNumber evidence="5">1.4.3.-</ecNumber>
    </recommendedName>
</protein>
<comment type="cofactor">
    <cofactor evidence="5">
        <name>Cu cation</name>
        <dbReference type="ChEBI" id="CHEBI:23378"/>
    </cofactor>
    <text evidence="5">Contains 1 topaquinone per subunit.</text>
</comment>
<gene>
    <name evidence="7" type="ORF">D7X12_39555</name>
</gene>
<evidence type="ECO:0000313" key="7">
    <source>
        <dbReference type="EMBL" id="RKH29540.1"/>
    </source>
</evidence>
<evidence type="ECO:0000256" key="2">
    <source>
        <dbReference type="ARBA" id="ARBA00011738"/>
    </source>
</evidence>
<organism evidence="7 8">
    <name type="scientific">Corallococcus sicarius</name>
    <dbReference type="NCBI Taxonomy" id="2316726"/>
    <lineage>
        <taxon>Bacteria</taxon>
        <taxon>Pseudomonadati</taxon>
        <taxon>Myxococcota</taxon>
        <taxon>Myxococcia</taxon>
        <taxon>Myxococcales</taxon>
        <taxon>Cystobacterineae</taxon>
        <taxon>Myxococcaceae</taxon>
        <taxon>Corallococcus</taxon>
    </lineage>
</organism>
<evidence type="ECO:0000256" key="5">
    <source>
        <dbReference type="RuleBase" id="RU000672"/>
    </source>
</evidence>
<dbReference type="Gene3D" id="2.70.98.20">
    <property type="entry name" value="Copper amine oxidase, catalytic domain"/>
    <property type="match status" value="1"/>
</dbReference>
<comment type="PTM">
    <text evidence="4 5">Topaquinone (TPQ) is generated by copper-dependent autoxidation of a specific tyrosyl residue.</text>
</comment>
<keyword evidence="3 5" id="KW-0801">TPQ</keyword>
<dbReference type="GO" id="GO:0009308">
    <property type="term" value="P:amine metabolic process"/>
    <property type="evidence" value="ECO:0007669"/>
    <property type="project" value="UniProtKB-UniRule"/>
</dbReference>
<dbReference type="EC" id="1.4.3.-" evidence="5"/>
<proteinExistence type="inferred from homology"/>
<dbReference type="GO" id="GO:0005507">
    <property type="term" value="F:copper ion binding"/>
    <property type="evidence" value="ECO:0007669"/>
    <property type="project" value="InterPro"/>
</dbReference>
<accession>A0A3A8MCC8</accession>
<dbReference type="InterPro" id="IPR015798">
    <property type="entry name" value="Cu_amine_oxidase_C"/>
</dbReference>
<dbReference type="GO" id="GO:0048038">
    <property type="term" value="F:quinone binding"/>
    <property type="evidence" value="ECO:0007669"/>
    <property type="project" value="InterPro"/>
</dbReference>
<comment type="cofactor">
    <cofactor evidence="1">
        <name>Cu cation</name>
        <dbReference type="ChEBI" id="CHEBI:23378"/>
    </cofactor>
</comment>
<feature type="active site" description="Proton acceptor" evidence="3">
    <location>
        <position position="111"/>
    </location>
</feature>
<evidence type="ECO:0000256" key="1">
    <source>
        <dbReference type="ARBA" id="ARBA00001935"/>
    </source>
</evidence>
<feature type="active site" description="Schiff-base intermediate with substrate; via topaquinone" evidence="3">
    <location>
        <position position="172"/>
    </location>
</feature>
<dbReference type="PANTHER" id="PTHR10638:SF86">
    <property type="entry name" value="COPPER AMINE OXIDASE 1-RELATED"/>
    <property type="match status" value="1"/>
</dbReference>
<keyword evidence="5" id="KW-0479">Metal-binding</keyword>
<evidence type="ECO:0000259" key="6">
    <source>
        <dbReference type="Pfam" id="PF01179"/>
    </source>
</evidence>
<feature type="modified residue" description="2',4',5'-topaquinone" evidence="4">
    <location>
        <position position="172"/>
    </location>
</feature>
<dbReference type="GO" id="GO:0008131">
    <property type="term" value="F:primary methylamine oxidase activity"/>
    <property type="evidence" value="ECO:0007669"/>
    <property type="project" value="InterPro"/>
</dbReference>
<comment type="subunit">
    <text evidence="2">Homodimer.</text>
</comment>
<evidence type="ECO:0000256" key="3">
    <source>
        <dbReference type="PIRSR" id="PIRSR600269-50"/>
    </source>
</evidence>
<dbReference type="PANTHER" id="PTHR10638">
    <property type="entry name" value="COPPER AMINE OXIDASE"/>
    <property type="match status" value="1"/>
</dbReference>
<dbReference type="Pfam" id="PF01179">
    <property type="entry name" value="Cu_amine_oxid"/>
    <property type="match status" value="1"/>
</dbReference>
<keyword evidence="5" id="KW-0186">Copper</keyword>
<evidence type="ECO:0000313" key="8">
    <source>
        <dbReference type="Proteomes" id="UP000273405"/>
    </source>
</evidence>
<feature type="domain" description="Copper amine oxidase catalytic" evidence="6">
    <location>
        <begin position="55"/>
        <end position="419"/>
    </location>
</feature>
<reference evidence="8" key="1">
    <citation type="submission" date="2018-09" db="EMBL/GenBank/DDBJ databases">
        <authorList>
            <person name="Livingstone P.G."/>
            <person name="Whitworth D.E."/>
        </authorList>
    </citation>
    <scope>NUCLEOTIDE SEQUENCE [LARGE SCALE GENOMIC DNA]</scope>
    <source>
        <strain evidence="8">CA040B</strain>
    </source>
</reference>
<keyword evidence="8" id="KW-1185">Reference proteome</keyword>
<comment type="caution">
    <text evidence="7">The sequence shown here is derived from an EMBL/GenBank/DDBJ whole genome shotgun (WGS) entry which is preliminary data.</text>
</comment>
<dbReference type="AlphaFoldDB" id="A0A3A8MCC8"/>
<evidence type="ECO:0000256" key="4">
    <source>
        <dbReference type="PIRSR" id="PIRSR600269-51"/>
    </source>
</evidence>
<keyword evidence="5" id="KW-0560">Oxidoreductase</keyword>
<dbReference type="InterPro" id="IPR036460">
    <property type="entry name" value="Cu_amine_oxidase_C_sf"/>
</dbReference>
<comment type="similarity">
    <text evidence="5">Belongs to the copper/topaquinone oxidase family.</text>
</comment>
<dbReference type="InterPro" id="IPR000269">
    <property type="entry name" value="Cu_amine_oxidase"/>
</dbReference>
<dbReference type="Proteomes" id="UP000273405">
    <property type="component" value="Unassembled WGS sequence"/>
</dbReference>
<dbReference type="SUPFAM" id="SSF49998">
    <property type="entry name" value="Amine oxidase catalytic domain"/>
    <property type="match status" value="1"/>
</dbReference>
<dbReference type="EMBL" id="RAWG01000499">
    <property type="protein sequence ID" value="RKH29540.1"/>
    <property type="molecule type" value="Genomic_DNA"/>
</dbReference>
<sequence>MFREGDTMSGFRFVTTLVGCALLLGVGQVAEAQGCVSAACTGDSVVDHLFTAGSRWRFNVRNCPCEGLFIEAASFTPRGGVARRVLGQASLAEIHVPYLVGTPRFLDLSRDSAGLGRSALPWSADECAGGTRLANDTICLNVEDRGLAWKYLNTSQRGESLSVTMASQLGAYTYINQWEFHDDGSIEPRMGLTGRLARYGGSDAYAPYGRRLNAQSAATPDYGLSHMHNAYYRLDFDIGGAADDAVERMTFQPSSAASPVNPCTTPGACGVNVVTPLLTETAQDFTADAYTSWRIYDKNLLNNDGRTVSYELVPEVEGVWQGQVSTDEPWSQHELWVTRYNACETLAVGNFPPHINAGCTTAKPNVSAMVDGQSVDGQDVVVWYVNRHLHTPRDEDEVNMPIEWMSFMIKPRGFHHRSPLEP</sequence>
<name>A0A3A8MCC8_9BACT</name>